<dbReference type="STRING" id="226506.SAMN04488519_108177"/>
<organism evidence="2 3">
    <name type="scientific">Algoriphagus ornithinivorans</name>
    <dbReference type="NCBI Taxonomy" id="226506"/>
    <lineage>
        <taxon>Bacteria</taxon>
        <taxon>Pseudomonadati</taxon>
        <taxon>Bacteroidota</taxon>
        <taxon>Cytophagia</taxon>
        <taxon>Cytophagales</taxon>
        <taxon>Cyclobacteriaceae</taxon>
        <taxon>Algoriphagus</taxon>
    </lineage>
</organism>
<name>A0A1I5IAT4_9BACT</name>
<dbReference type="Proteomes" id="UP000199564">
    <property type="component" value="Unassembled WGS sequence"/>
</dbReference>
<dbReference type="EMBL" id="FOVW01000008">
    <property type="protein sequence ID" value="SFO57419.1"/>
    <property type="molecule type" value="Genomic_DNA"/>
</dbReference>
<evidence type="ECO:0000256" key="1">
    <source>
        <dbReference type="SAM" id="SignalP"/>
    </source>
</evidence>
<accession>A0A1I5IAT4</accession>
<gene>
    <name evidence="2" type="ORF">SAMN04488519_108177</name>
</gene>
<evidence type="ECO:0000313" key="2">
    <source>
        <dbReference type="EMBL" id="SFO57419.1"/>
    </source>
</evidence>
<evidence type="ECO:0000313" key="3">
    <source>
        <dbReference type="Proteomes" id="UP000199564"/>
    </source>
</evidence>
<dbReference type="RefSeq" id="WP_091654923.1">
    <property type="nucleotide sequence ID" value="NZ_FOVW01000008.1"/>
</dbReference>
<feature type="chain" id="PRO_5011527404" description="MetA-pathway of phenol degradation" evidence="1">
    <location>
        <begin position="23"/>
        <end position="280"/>
    </location>
</feature>
<keyword evidence="1" id="KW-0732">Signal</keyword>
<protein>
    <recommendedName>
        <fullName evidence="4">MetA-pathway of phenol degradation</fullName>
    </recommendedName>
</protein>
<evidence type="ECO:0008006" key="4">
    <source>
        <dbReference type="Google" id="ProtNLM"/>
    </source>
</evidence>
<feature type="signal peptide" evidence="1">
    <location>
        <begin position="1"/>
        <end position="22"/>
    </location>
</feature>
<keyword evidence="3" id="KW-1185">Reference proteome</keyword>
<sequence length="280" mass="32158">MRAKRNYFFIFLFALFATETLAQNPWQQDRGQALISPYLSNYRADAYRDRNGTKIPFENNGQFQNYNPRIYFSLPLGGYKVNIFGSIPMFFNTYEDSQRKQQNTDLGDLELGLRFHLKELKNHYLMGSVTGFIPAYQNNQLPFAGYDQFGMEGRLILSGTAPWMGEYNNFHKIEAGFRYFFPSDPAQIRLYSSQGIRLGKGFVLMGELDGIFSFSDDSEFFENNLQLVADFSMLKAAANLGYEFTPKISLYGGLFHDILNRNSGIGRGFQVFSVIRIDSK</sequence>
<reference evidence="3" key="1">
    <citation type="submission" date="2016-10" db="EMBL/GenBank/DDBJ databases">
        <authorList>
            <person name="Varghese N."/>
            <person name="Submissions S."/>
        </authorList>
    </citation>
    <scope>NUCLEOTIDE SEQUENCE [LARGE SCALE GENOMIC DNA]</scope>
    <source>
        <strain evidence="3">DSM 15282</strain>
    </source>
</reference>
<proteinExistence type="predicted"/>
<dbReference type="AlphaFoldDB" id="A0A1I5IAT4"/>